<dbReference type="InterPro" id="IPR001810">
    <property type="entry name" value="F-box_dom"/>
</dbReference>
<evidence type="ECO:0000313" key="2">
    <source>
        <dbReference type="EMBL" id="KPA36553.1"/>
    </source>
</evidence>
<dbReference type="InterPro" id="IPR036047">
    <property type="entry name" value="F-box-like_dom_sf"/>
</dbReference>
<sequence length="145" mass="16606">MSSSLPIHVPPTEDEALVHWMQIRSSIFWHDGFSPESRLPVRRGLAPAVQNSYLLNLPTECLQQIILLLDIESLFTFRQTSIGMQQKVDSLFEFRKAKEHAPDLLGATFKCMVAEHISLSEFYYQLCNKYCVLCNNLADCINLQT</sequence>
<proteinExistence type="predicted"/>
<evidence type="ECO:0000313" key="3">
    <source>
        <dbReference type="Proteomes" id="UP000037904"/>
    </source>
</evidence>
<reference evidence="2 3" key="1">
    <citation type="submission" date="2015-04" db="EMBL/GenBank/DDBJ databases">
        <title>The draft genome sequence of Fusarium langsethiae, a T-2/HT-2 mycotoxin producer.</title>
        <authorList>
            <person name="Lysoe E."/>
            <person name="Divon H.H."/>
            <person name="Terzi V."/>
            <person name="Orru L."/>
            <person name="Lamontanara A."/>
            <person name="Kolseth A.-K."/>
            <person name="Frandsen R.J."/>
            <person name="Nielsen K."/>
            <person name="Thrane U."/>
        </authorList>
    </citation>
    <scope>NUCLEOTIDE SEQUENCE [LARGE SCALE GENOMIC DNA]</scope>
    <source>
        <strain evidence="2 3">Fl201059</strain>
    </source>
</reference>
<feature type="domain" description="F-box" evidence="1">
    <location>
        <begin position="51"/>
        <end position="97"/>
    </location>
</feature>
<dbReference type="OrthoDB" id="2687876at2759"/>
<comment type="caution">
    <text evidence="2">The sequence shown here is derived from an EMBL/GenBank/DDBJ whole genome shotgun (WGS) entry which is preliminary data.</text>
</comment>
<dbReference type="Proteomes" id="UP000037904">
    <property type="component" value="Unassembled WGS sequence"/>
</dbReference>
<organism evidence="2 3">
    <name type="scientific">Fusarium langsethiae</name>
    <dbReference type="NCBI Taxonomy" id="179993"/>
    <lineage>
        <taxon>Eukaryota</taxon>
        <taxon>Fungi</taxon>
        <taxon>Dikarya</taxon>
        <taxon>Ascomycota</taxon>
        <taxon>Pezizomycotina</taxon>
        <taxon>Sordariomycetes</taxon>
        <taxon>Hypocreomycetidae</taxon>
        <taxon>Hypocreales</taxon>
        <taxon>Nectriaceae</taxon>
        <taxon>Fusarium</taxon>
    </lineage>
</organism>
<dbReference type="AlphaFoldDB" id="A0A0M9ENA9"/>
<gene>
    <name evidence="2" type="ORF">FLAG1_10671</name>
</gene>
<dbReference type="PROSITE" id="PS50181">
    <property type="entry name" value="FBOX"/>
    <property type="match status" value="1"/>
</dbReference>
<dbReference type="EMBL" id="JXCE01000606">
    <property type="protein sequence ID" value="KPA36553.1"/>
    <property type="molecule type" value="Genomic_DNA"/>
</dbReference>
<keyword evidence="3" id="KW-1185">Reference proteome</keyword>
<name>A0A0M9ENA9_FUSLA</name>
<dbReference type="SUPFAM" id="SSF81383">
    <property type="entry name" value="F-box domain"/>
    <property type="match status" value="1"/>
</dbReference>
<protein>
    <submittedName>
        <fullName evidence="2">F-box protein</fullName>
    </submittedName>
</protein>
<evidence type="ECO:0000259" key="1">
    <source>
        <dbReference type="PROSITE" id="PS50181"/>
    </source>
</evidence>
<accession>A0A0M9ENA9</accession>
<dbReference type="Pfam" id="PF00646">
    <property type="entry name" value="F-box"/>
    <property type="match status" value="1"/>
</dbReference>